<dbReference type="InterPro" id="IPR001611">
    <property type="entry name" value="Leu-rich_rpt"/>
</dbReference>
<proteinExistence type="predicted"/>
<feature type="region of interest" description="Disordered" evidence="1">
    <location>
        <begin position="641"/>
        <end position="661"/>
    </location>
</feature>
<feature type="region of interest" description="Disordered" evidence="1">
    <location>
        <begin position="814"/>
        <end position="839"/>
    </location>
</feature>
<feature type="region of interest" description="Disordered" evidence="1">
    <location>
        <begin position="714"/>
        <end position="738"/>
    </location>
</feature>
<dbReference type="GeneID" id="106061450"/>
<dbReference type="PROSITE" id="PS51450">
    <property type="entry name" value="LRR"/>
    <property type="match status" value="2"/>
</dbReference>
<organism evidence="2 3">
    <name type="scientific">Biomphalaria glabrata</name>
    <name type="common">Bloodfluke planorb</name>
    <name type="synonym">Freshwater snail</name>
    <dbReference type="NCBI Taxonomy" id="6526"/>
    <lineage>
        <taxon>Eukaryota</taxon>
        <taxon>Metazoa</taxon>
        <taxon>Spiralia</taxon>
        <taxon>Lophotrochozoa</taxon>
        <taxon>Mollusca</taxon>
        <taxon>Gastropoda</taxon>
        <taxon>Heterobranchia</taxon>
        <taxon>Euthyneura</taxon>
        <taxon>Panpulmonata</taxon>
        <taxon>Hygrophila</taxon>
        <taxon>Lymnaeoidea</taxon>
        <taxon>Planorbidae</taxon>
        <taxon>Biomphalaria</taxon>
    </lineage>
</organism>
<dbReference type="AlphaFoldDB" id="A0A9U8E6D7"/>
<reference evidence="3" key="1">
    <citation type="submission" date="2025-08" db="UniProtKB">
        <authorList>
            <consortium name="RefSeq"/>
        </authorList>
    </citation>
    <scope>IDENTIFICATION</scope>
</reference>
<dbReference type="KEGG" id="bgt:106061450"/>
<dbReference type="Proteomes" id="UP001165740">
    <property type="component" value="Chromosome 5"/>
</dbReference>
<evidence type="ECO:0000256" key="1">
    <source>
        <dbReference type="SAM" id="MobiDB-lite"/>
    </source>
</evidence>
<dbReference type="RefSeq" id="XP_013075057.2">
    <property type="nucleotide sequence ID" value="XM_013219603.2"/>
</dbReference>
<feature type="region of interest" description="Disordered" evidence="1">
    <location>
        <begin position="869"/>
        <end position="891"/>
    </location>
</feature>
<accession>A0A9U8E6D7</accession>
<gene>
    <name evidence="3" type="primary">LOC106061450</name>
</gene>
<dbReference type="Gene3D" id="3.80.10.10">
    <property type="entry name" value="Ribonuclease Inhibitor"/>
    <property type="match status" value="1"/>
</dbReference>
<feature type="compositionally biased region" description="Polar residues" evidence="1">
    <location>
        <begin position="723"/>
        <end position="738"/>
    </location>
</feature>
<keyword evidence="2" id="KW-1185">Reference proteome</keyword>
<name>A0A9U8E6D7_BIOGL</name>
<dbReference type="InterPro" id="IPR042655">
    <property type="entry name" value="LRC72"/>
</dbReference>
<dbReference type="OrthoDB" id="5954088at2759"/>
<dbReference type="SUPFAM" id="SSF52058">
    <property type="entry name" value="L domain-like"/>
    <property type="match status" value="1"/>
</dbReference>
<sequence>MKLKPETIRKRCKVPVHLAKSLDLSGLELVKLEHLDQCENLHWLKARNNNLESDEGLENLKQLWYLDLSNNSICFLNALSRYLALGTVILSNNNLKWIDLEKIRHAHFLSISLHGNPELDSDPYYRIHVIDCLPLIWDLDGRLVTVMERIHVNQFFIDTALTSHPIRHKMGKTFRTTAVKNIGIMGVVSKQCKYIYSKFPMSEKHTKHTDERRLRYLTHMTQEDILSWASELDKKDPILNTITGNFLENLLEQRQTDTERCNMFLLLLVISLEYQLPTSLIRSSLNVSQLETIGNVNIMSYFLLPPIYRTRVICLLLNAAKVDRDNNVNNTGGLYPQLFMSLYYAVDRLTWISQTSESNQNKVKPVPYTTDYKALMAGEAVALMLNIPKFLRLLCSGDTGVANLILTATGNYTLVDEAQDELIKAEDVFNELPMRQAHKVVRERIQEAIHKRMDVIDIKMADIPVGDRYLALSDCLPIRPLHSVIWASEFLTKGMTIPKLDPPILNPAREAAKTKPQEPKIGDKLLLGPQVIGDITMLLKGEIALAKIDGVPVANGAIESKVKDSEAHYTYVDLKALCYATDIGMWRPKSTEGDKFTIHTVDPQSEKTYIYKEFDPGRRSSRFKQSARFSFVSILNEDKPTNSWGSSNSKAETKQKQLPNFYSPEKLFHEKSLNDGVSSVKMGDESLSHSDLQQPQDFNLERNLVSIDVFSEPLHSTQREVSSEETTVRNQYVDSNSHSKNILKEQQNFLPNTATNNENTSLEENAVFLTSVKDQEEGMSDGHIQNTMNQSANSNISKVSNLLKENYRLKVAGRPRPMSSKSTGLMFPPPQRPSSPITRNNTKSFVLRLADTDRWLAGGRDLYWEQLKQRPKSGHTPGWKEGLPASMRKPRPKSAFTSSAIYYPSNSPCHNVTFVPSCSNCQNTRNMEQSISFSDFKIDQETLGPAYIGFANGSSPIDFDNIDRDQLFIEGYRVPTEGEASNKRIFAQDLIQSNLYSQYSLVDMTPPPSGRLTTRHVQSAKERTPVFRKIFATNSLSSLDGNSAAAVDLALQNKVRKKDFEMSRSQTPNRMAKSTGNEVIQVYIEERADNLNLVD</sequence>
<dbReference type="InterPro" id="IPR032675">
    <property type="entry name" value="LRR_dom_sf"/>
</dbReference>
<feature type="compositionally biased region" description="Polar residues" evidence="1">
    <location>
        <begin position="641"/>
        <end position="660"/>
    </location>
</feature>
<dbReference type="PANTHER" id="PTHR46759:SF2">
    <property type="match status" value="1"/>
</dbReference>
<evidence type="ECO:0000313" key="3">
    <source>
        <dbReference type="RefSeq" id="XP_013075057.2"/>
    </source>
</evidence>
<protein>
    <submittedName>
        <fullName evidence="3">Uncharacterized protein LOC106061450</fullName>
    </submittedName>
</protein>
<dbReference type="PANTHER" id="PTHR46759">
    <property type="entry name" value="LEUCINE-RICH REPEAT-CONTAINING PROTEIN 72"/>
    <property type="match status" value="1"/>
</dbReference>
<evidence type="ECO:0000313" key="2">
    <source>
        <dbReference type="Proteomes" id="UP001165740"/>
    </source>
</evidence>